<dbReference type="Proteomes" id="UP000490386">
    <property type="component" value="Unassembled WGS sequence"/>
</dbReference>
<feature type="compositionally biased region" description="Polar residues" evidence="1">
    <location>
        <begin position="104"/>
        <end position="116"/>
    </location>
</feature>
<dbReference type="EMBL" id="WBJX01000001">
    <property type="protein sequence ID" value="KAB1639702.1"/>
    <property type="molecule type" value="Genomic_DNA"/>
</dbReference>
<dbReference type="RefSeq" id="WP_151422872.1">
    <property type="nucleotide sequence ID" value="NZ_WBJX01000001.1"/>
</dbReference>
<sequence>MYTRGDEFTLTADTVAKSVNRLGESLLASFLSDDAQLAAWGEVRFAAGPRPEDFQQLLAGSTAWKLAKQAALARAGRYPYGTKLRDDAMREVEAQFGPGDIATGGQTNSHGGQVTP</sequence>
<dbReference type="AlphaFoldDB" id="A0A7J5B6C3"/>
<feature type="region of interest" description="Disordered" evidence="1">
    <location>
        <begin position="97"/>
        <end position="116"/>
    </location>
</feature>
<comment type="caution">
    <text evidence="2">The sequence shown here is derived from an EMBL/GenBank/DDBJ whole genome shotgun (WGS) entry which is preliminary data.</text>
</comment>
<gene>
    <name evidence="2" type="ORF">F8O03_05115</name>
</gene>
<proteinExistence type="predicted"/>
<accession>A0A7J5B6C3</accession>
<organism evidence="2 3">
    <name type="scientific">Pseudoclavibacter terrae</name>
    <dbReference type="NCBI Taxonomy" id="1530195"/>
    <lineage>
        <taxon>Bacteria</taxon>
        <taxon>Bacillati</taxon>
        <taxon>Actinomycetota</taxon>
        <taxon>Actinomycetes</taxon>
        <taxon>Micrococcales</taxon>
        <taxon>Microbacteriaceae</taxon>
        <taxon>Pseudoclavibacter</taxon>
    </lineage>
</organism>
<evidence type="ECO:0000313" key="3">
    <source>
        <dbReference type="Proteomes" id="UP000490386"/>
    </source>
</evidence>
<name>A0A7J5B6C3_9MICO</name>
<reference evidence="2 3" key="1">
    <citation type="submission" date="2019-09" db="EMBL/GenBank/DDBJ databases">
        <title>Phylogeny of genus Pseudoclavibacter and closely related genus.</title>
        <authorList>
            <person name="Li Y."/>
        </authorList>
    </citation>
    <scope>NUCLEOTIDE SEQUENCE [LARGE SCALE GENOMIC DNA]</scope>
    <source>
        <strain evidence="2 3">THG-MD12</strain>
    </source>
</reference>
<evidence type="ECO:0000313" key="2">
    <source>
        <dbReference type="EMBL" id="KAB1639702.1"/>
    </source>
</evidence>
<evidence type="ECO:0000256" key="1">
    <source>
        <dbReference type="SAM" id="MobiDB-lite"/>
    </source>
</evidence>
<keyword evidence="3" id="KW-1185">Reference proteome</keyword>
<protein>
    <submittedName>
        <fullName evidence="2">Uncharacterized protein</fullName>
    </submittedName>
</protein>